<evidence type="ECO:0000313" key="2">
    <source>
        <dbReference type="Proteomes" id="UP000644756"/>
    </source>
</evidence>
<accession>A0A917LFH2</accession>
<organism evidence="1 2">
    <name type="scientific">Paenibacillus abyssi</name>
    <dbReference type="NCBI Taxonomy" id="1340531"/>
    <lineage>
        <taxon>Bacteria</taxon>
        <taxon>Bacillati</taxon>
        <taxon>Bacillota</taxon>
        <taxon>Bacilli</taxon>
        <taxon>Bacillales</taxon>
        <taxon>Paenibacillaceae</taxon>
        <taxon>Paenibacillus</taxon>
    </lineage>
</organism>
<keyword evidence="2" id="KW-1185">Reference proteome</keyword>
<evidence type="ECO:0000313" key="1">
    <source>
        <dbReference type="EMBL" id="GGG18223.1"/>
    </source>
</evidence>
<comment type="caution">
    <text evidence="1">The sequence shown here is derived from an EMBL/GenBank/DDBJ whole genome shotgun (WGS) entry which is preliminary data.</text>
</comment>
<reference evidence="1" key="1">
    <citation type="journal article" date="2014" name="Int. J. Syst. Evol. Microbiol.">
        <title>Complete genome sequence of Corynebacterium casei LMG S-19264T (=DSM 44701T), isolated from a smear-ripened cheese.</title>
        <authorList>
            <consortium name="US DOE Joint Genome Institute (JGI-PGF)"/>
            <person name="Walter F."/>
            <person name="Albersmeier A."/>
            <person name="Kalinowski J."/>
            <person name="Ruckert C."/>
        </authorList>
    </citation>
    <scope>NUCLEOTIDE SEQUENCE</scope>
    <source>
        <strain evidence="1">CGMCC 1.12987</strain>
    </source>
</reference>
<proteinExistence type="predicted"/>
<gene>
    <name evidence="1" type="ORF">GCM10010916_38810</name>
</gene>
<dbReference type="Proteomes" id="UP000644756">
    <property type="component" value="Unassembled WGS sequence"/>
</dbReference>
<sequence>MTQLCFNLYPKYGPWIITNKGDQDCRELADRHYSRQTIGAKQFTRPGRNLVLRTTDAKAVWVTWSGIRDDGMQAYECTIFRNESTHLSSELIRWAIFATICEWGGSIPADGFITYVDDRKVNNELPGYCFIRAGWKKTGRSKSRGLSLFKISMEKNFLAMQKLNAVKELKLAQSSMQLALESGEWIDSHWFHQEAIRLQGYVSHVDEAMKNFGLGQLHDPTIDEWELQEIISPYEWFDGSEHLEGFQHSY</sequence>
<reference evidence="1" key="2">
    <citation type="submission" date="2020-09" db="EMBL/GenBank/DDBJ databases">
        <authorList>
            <person name="Sun Q."/>
            <person name="Zhou Y."/>
        </authorList>
    </citation>
    <scope>NUCLEOTIDE SEQUENCE</scope>
    <source>
        <strain evidence="1">CGMCC 1.12987</strain>
    </source>
</reference>
<name>A0A917LFH2_9BACL</name>
<dbReference type="RefSeq" id="WP_188532726.1">
    <property type="nucleotide sequence ID" value="NZ_BMGR01000014.1"/>
</dbReference>
<dbReference type="AlphaFoldDB" id="A0A917LFH2"/>
<dbReference type="EMBL" id="BMGR01000014">
    <property type="protein sequence ID" value="GGG18223.1"/>
    <property type="molecule type" value="Genomic_DNA"/>
</dbReference>
<protein>
    <submittedName>
        <fullName evidence="1">Uncharacterized protein</fullName>
    </submittedName>
</protein>